<sequence length="341" mass="38319">MQVYDAHTPLLATSELLLGSLEAAREIGADLTGALAANGIQHELLVAPRGFLALDQIVNFLNRIAEESNCPHFGFLVGVHQPPMRFGLMAQLPRLSSTLGEAIENALQYNLLNSEFSIWELQRKNRHAILVRNNRISYQGSLTQLHTLAITVVFNAFRSLGGENWRPSAICFSHKEPETARLYNKYFGSPVEFNQDFTGIVFPAIDLQIPIATADNELLAIVKSHLDTVMADYQVHDILANRVQQHIRQHLGTDLCNLESVAQRLNQHPRTLQRELRRQGVTFRTLLTEVRHDVAEHYLRSSSIGLADLADILGYRNVSAFSRAFKNTSGLSPEHWKRLNA</sequence>
<feature type="domain" description="HTH araC/xylS-type" evidence="4">
    <location>
        <begin position="241"/>
        <end position="339"/>
    </location>
</feature>
<dbReference type="InterPro" id="IPR018060">
    <property type="entry name" value="HTH_AraC"/>
</dbReference>
<keyword evidence="3" id="KW-0804">Transcription</keyword>
<dbReference type="InterPro" id="IPR009057">
    <property type="entry name" value="Homeodomain-like_sf"/>
</dbReference>
<accession>A0A3L7E093</accession>
<dbReference type="PROSITE" id="PS01124">
    <property type="entry name" value="HTH_ARAC_FAMILY_2"/>
    <property type="match status" value="1"/>
</dbReference>
<evidence type="ECO:0000313" key="5">
    <source>
        <dbReference type="EMBL" id="RLQ23188.1"/>
    </source>
</evidence>
<proteinExistence type="predicted"/>
<protein>
    <submittedName>
        <fullName evidence="5">Helix-turn-helix domain-containing protein</fullName>
    </submittedName>
</protein>
<dbReference type="GO" id="GO:0005829">
    <property type="term" value="C:cytosol"/>
    <property type="evidence" value="ECO:0007669"/>
    <property type="project" value="TreeGrafter"/>
</dbReference>
<dbReference type="PANTHER" id="PTHR47894:SF4">
    <property type="entry name" value="HTH-TYPE TRANSCRIPTIONAL REGULATOR GADX"/>
    <property type="match status" value="1"/>
</dbReference>
<dbReference type="EMBL" id="QRAN01000003">
    <property type="protein sequence ID" value="RLQ23188.1"/>
    <property type="molecule type" value="Genomic_DNA"/>
</dbReference>
<evidence type="ECO:0000256" key="3">
    <source>
        <dbReference type="ARBA" id="ARBA00023163"/>
    </source>
</evidence>
<keyword evidence="1" id="KW-0805">Transcription regulation</keyword>
<dbReference type="SUPFAM" id="SSF46689">
    <property type="entry name" value="Homeodomain-like"/>
    <property type="match status" value="1"/>
</dbReference>
<dbReference type="Pfam" id="PF12833">
    <property type="entry name" value="HTH_18"/>
    <property type="match status" value="1"/>
</dbReference>
<dbReference type="GO" id="GO:0000976">
    <property type="term" value="F:transcription cis-regulatory region binding"/>
    <property type="evidence" value="ECO:0007669"/>
    <property type="project" value="TreeGrafter"/>
</dbReference>
<dbReference type="Proteomes" id="UP000265509">
    <property type="component" value="Unassembled WGS sequence"/>
</dbReference>
<dbReference type="InterPro" id="IPR032687">
    <property type="entry name" value="AraC-type_N"/>
</dbReference>
<organism evidence="5 6">
    <name type="scientific">Seongchinamella sediminis</name>
    <dbReference type="NCBI Taxonomy" id="2283635"/>
    <lineage>
        <taxon>Bacteria</taxon>
        <taxon>Pseudomonadati</taxon>
        <taxon>Pseudomonadota</taxon>
        <taxon>Gammaproteobacteria</taxon>
        <taxon>Cellvibrionales</taxon>
        <taxon>Halieaceae</taxon>
        <taxon>Seongchinamella</taxon>
    </lineage>
</organism>
<dbReference type="Pfam" id="PF12625">
    <property type="entry name" value="Arabinose_bd"/>
    <property type="match status" value="1"/>
</dbReference>
<keyword evidence="6" id="KW-1185">Reference proteome</keyword>
<dbReference type="SMART" id="SM00342">
    <property type="entry name" value="HTH_ARAC"/>
    <property type="match status" value="1"/>
</dbReference>
<evidence type="ECO:0000256" key="2">
    <source>
        <dbReference type="ARBA" id="ARBA00023125"/>
    </source>
</evidence>
<name>A0A3L7E093_9GAMM</name>
<comment type="caution">
    <text evidence="5">The sequence shown here is derived from an EMBL/GenBank/DDBJ whole genome shotgun (WGS) entry which is preliminary data.</text>
</comment>
<gene>
    <name evidence="5" type="ORF">DWB85_04275</name>
</gene>
<dbReference type="OrthoDB" id="5733326at2"/>
<dbReference type="RefSeq" id="WP_117952955.1">
    <property type="nucleotide sequence ID" value="NZ_QRAN01000003.1"/>
</dbReference>
<evidence type="ECO:0000313" key="6">
    <source>
        <dbReference type="Proteomes" id="UP000265509"/>
    </source>
</evidence>
<dbReference type="Gene3D" id="1.10.10.60">
    <property type="entry name" value="Homeodomain-like"/>
    <property type="match status" value="1"/>
</dbReference>
<keyword evidence="2" id="KW-0238">DNA-binding</keyword>
<evidence type="ECO:0000259" key="4">
    <source>
        <dbReference type="PROSITE" id="PS01124"/>
    </source>
</evidence>
<dbReference type="GO" id="GO:0003700">
    <property type="term" value="F:DNA-binding transcription factor activity"/>
    <property type="evidence" value="ECO:0007669"/>
    <property type="project" value="InterPro"/>
</dbReference>
<dbReference type="PANTHER" id="PTHR47894">
    <property type="entry name" value="HTH-TYPE TRANSCRIPTIONAL REGULATOR GADX"/>
    <property type="match status" value="1"/>
</dbReference>
<evidence type="ECO:0000256" key="1">
    <source>
        <dbReference type="ARBA" id="ARBA00023015"/>
    </source>
</evidence>
<dbReference type="AlphaFoldDB" id="A0A3L7E093"/>
<reference evidence="5 6" key="1">
    <citation type="submission" date="2018-07" db="EMBL/GenBank/DDBJ databases">
        <title>Halioglobus sp. genome submission.</title>
        <authorList>
            <person name="Ye M.-Q."/>
            <person name="Du Z.-J."/>
        </authorList>
    </citation>
    <scope>NUCLEOTIDE SEQUENCE [LARGE SCALE GENOMIC DNA]</scope>
    <source>
        <strain evidence="5 6">U0301</strain>
    </source>
</reference>